<comment type="caution">
    <text evidence="5">The sequence shown here is derived from an EMBL/GenBank/DDBJ whole genome shotgun (WGS) entry which is preliminary data.</text>
</comment>
<reference evidence="6" key="1">
    <citation type="journal article" date="2019" name="Int. J. Syst. Evol. Microbiol.">
        <title>The Global Catalogue of Microorganisms (GCM) 10K type strain sequencing project: providing services to taxonomists for standard genome sequencing and annotation.</title>
        <authorList>
            <consortium name="The Broad Institute Genomics Platform"/>
            <consortium name="The Broad Institute Genome Sequencing Center for Infectious Disease"/>
            <person name="Wu L."/>
            <person name="Ma J."/>
        </authorList>
    </citation>
    <scope>NUCLEOTIDE SEQUENCE [LARGE SCALE GENOMIC DNA]</scope>
    <source>
        <strain evidence="6">CCUG 56029</strain>
    </source>
</reference>
<feature type="domain" description="Glycoside hydrolase family 2 catalytic" evidence="3">
    <location>
        <begin position="296"/>
        <end position="447"/>
    </location>
</feature>
<keyword evidence="6" id="KW-1185">Reference proteome</keyword>
<evidence type="ECO:0000259" key="3">
    <source>
        <dbReference type="Pfam" id="PF02836"/>
    </source>
</evidence>
<dbReference type="InterPro" id="IPR008979">
    <property type="entry name" value="Galactose-bd-like_sf"/>
</dbReference>
<dbReference type="Pfam" id="PF00703">
    <property type="entry name" value="Glyco_hydro_2"/>
    <property type="match status" value="1"/>
</dbReference>
<dbReference type="SUPFAM" id="SSF49303">
    <property type="entry name" value="beta-Galactosidase/glucuronidase domain"/>
    <property type="match status" value="1"/>
</dbReference>
<dbReference type="PANTHER" id="PTHR42732:SF3">
    <property type="entry name" value="HYDROLASE"/>
    <property type="match status" value="1"/>
</dbReference>
<accession>A0ABV8XND3</accession>
<keyword evidence="5" id="KW-0378">Hydrolase</keyword>
<dbReference type="InterPro" id="IPR051913">
    <property type="entry name" value="GH2_Domain-Containing"/>
</dbReference>
<dbReference type="Proteomes" id="UP001595998">
    <property type="component" value="Unassembled WGS sequence"/>
</dbReference>
<protein>
    <submittedName>
        <fullName evidence="5">Glycoside hydrolase family 2 protein</fullName>
    </submittedName>
</protein>
<dbReference type="Gene3D" id="3.20.20.80">
    <property type="entry name" value="Glycosidases"/>
    <property type="match status" value="1"/>
</dbReference>
<organism evidence="5 6">
    <name type="scientific">Deinococcus navajonensis</name>
    <dbReference type="NCBI Taxonomy" id="309884"/>
    <lineage>
        <taxon>Bacteria</taxon>
        <taxon>Thermotogati</taxon>
        <taxon>Deinococcota</taxon>
        <taxon>Deinococci</taxon>
        <taxon>Deinococcales</taxon>
        <taxon>Deinococcaceae</taxon>
        <taxon>Deinococcus</taxon>
    </lineage>
</organism>
<comment type="similarity">
    <text evidence="1">Belongs to the glycosyl hydrolase 2 family.</text>
</comment>
<evidence type="ECO:0000256" key="1">
    <source>
        <dbReference type="ARBA" id="ARBA00007401"/>
    </source>
</evidence>
<dbReference type="Gene3D" id="2.60.120.260">
    <property type="entry name" value="Galactose-binding domain-like"/>
    <property type="match status" value="1"/>
</dbReference>
<evidence type="ECO:0000313" key="6">
    <source>
        <dbReference type="Proteomes" id="UP001595998"/>
    </source>
</evidence>
<feature type="domain" description="Glycoside hydrolase family 2 immunoglobulin-like beta-sandwich" evidence="2">
    <location>
        <begin position="184"/>
        <end position="289"/>
    </location>
</feature>
<dbReference type="SUPFAM" id="SSF49785">
    <property type="entry name" value="Galactose-binding domain-like"/>
    <property type="match status" value="1"/>
</dbReference>
<evidence type="ECO:0000313" key="5">
    <source>
        <dbReference type="EMBL" id="MFC4427081.1"/>
    </source>
</evidence>
<dbReference type="InterPro" id="IPR006102">
    <property type="entry name" value="Ig-like_GH2"/>
</dbReference>
<dbReference type="InterPro" id="IPR006104">
    <property type="entry name" value="Glyco_hydro_2_N"/>
</dbReference>
<dbReference type="InterPro" id="IPR006103">
    <property type="entry name" value="Glyco_hydro_2_cat"/>
</dbReference>
<dbReference type="GO" id="GO:0016787">
    <property type="term" value="F:hydrolase activity"/>
    <property type="evidence" value="ECO:0007669"/>
    <property type="project" value="UniProtKB-KW"/>
</dbReference>
<evidence type="ECO:0000259" key="4">
    <source>
        <dbReference type="Pfam" id="PF02837"/>
    </source>
</evidence>
<evidence type="ECO:0000259" key="2">
    <source>
        <dbReference type="Pfam" id="PF00703"/>
    </source>
</evidence>
<dbReference type="Pfam" id="PF02837">
    <property type="entry name" value="Glyco_hydro_2_N"/>
    <property type="match status" value="1"/>
</dbReference>
<dbReference type="InterPro" id="IPR017853">
    <property type="entry name" value="GH"/>
</dbReference>
<feature type="domain" description="Glycosyl hydrolases family 2 sugar binding" evidence="4">
    <location>
        <begin position="20"/>
        <end position="139"/>
    </location>
</feature>
<dbReference type="SUPFAM" id="SSF51445">
    <property type="entry name" value="(Trans)glycosidases"/>
    <property type="match status" value="1"/>
</dbReference>
<sequence length="614" mass="69722">MPEIHDLHPRPQLVRDDWMDLSGPWSFAFDDGDVGLSKRWFERSDVYDRTITVPFPPESRASGVHEPAYHPVVWYRRSFQVTAAEGTGDVLLHFGAVDYRARVWVNGQLVAQHEGGHTPFSANITQALVGSGEQVVVVRAEDEPRDLAQPRGKQDWQREPHAIWYHRTTGIWQTVWLERVPSVFLEALRWTPDVDRLELRLEARLGRRPPPDTRLKVRLTLRGQLLSEQVVAVADRLVNTTMSLHFVSTNPERDDILWSPRRPNLIQAELTVLVGDEPVDSVRSYAGLRSASARGGRFLLNGLSYYLRLVLAQNYWPETHLAAPSTDALRQEVQLVKDLGFNGVRIHQKIEDPRFLYWCDHIGLLVWEELPSAYVFTPEACERLTREWLEVLRRDHSHPCIVTWVPLNESWGVPNLEGDPAQRAFARGLYQLTRALDPTRPVIANDGWQFVAGDLIGVHDYAPHGETLRDRYGTPEALDRTLRTVQPYFRNILTDATRGEEAVVLSEFGGLSFAPEAGDRWFGYGTVRSSEELLARYEELVQAVLGSETLIGFCYTQLTDTEQETNGLLTAQRIPKLDPARLRAINTRASRSMPGDILADIHHGAQDHHSAGHE</sequence>
<dbReference type="Pfam" id="PF02836">
    <property type="entry name" value="Glyco_hydro_2_C"/>
    <property type="match status" value="1"/>
</dbReference>
<proteinExistence type="inferred from homology"/>
<dbReference type="EMBL" id="JBHSEH010000016">
    <property type="protein sequence ID" value="MFC4427081.1"/>
    <property type="molecule type" value="Genomic_DNA"/>
</dbReference>
<name>A0ABV8XND3_9DEIO</name>
<dbReference type="RefSeq" id="WP_380040211.1">
    <property type="nucleotide sequence ID" value="NZ_JBHSEH010000016.1"/>
</dbReference>
<gene>
    <name evidence="5" type="ORF">ACFOZ9_12755</name>
</gene>
<dbReference type="PANTHER" id="PTHR42732">
    <property type="entry name" value="BETA-GALACTOSIDASE"/>
    <property type="match status" value="1"/>
</dbReference>
<dbReference type="InterPro" id="IPR036156">
    <property type="entry name" value="Beta-gal/glucu_dom_sf"/>
</dbReference>